<accession>A0A2P2JJK3</accession>
<dbReference type="Pfam" id="PF03171">
    <property type="entry name" value="2OG-FeII_Oxy"/>
    <property type="match status" value="1"/>
</dbReference>
<dbReference type="InterPro" id="IPR027443">
    <property type="entry name" value="IPNS-like_sf"/>
</dbReference>
<keyword evidence="3 5" id="KW-0560">Oxidoreductase</keyword>
<dbReference type="Pfam" id="PF14226">
    <property type="entry name" value="DIOX_N"/>
    <property type="match status" value="1"/>
</dbReference>
<dbReference type="Gene3D" id="2.60.120.330">
    <property type="entry name" value="B-lactam Antibiotic, Isopenicillin N Synthase, Chain"/>
    <property type="match status" value="1"/>
</dbReference>
<dbReference type="PROSITE" id="PS51471">
    <property type="entry name" value="FE2OG_OXY"/>
    <property type="match status" value="1"/>
</dbReference>
<evidence type="ECO:0000259" key="6">
    <source>
        <dbReference type="PROSITE" id="PS51471"/>
    </source>
</evidence>
<proteinExistence type="inferred from homology"/>
<name>A0A2P2JJK3_RHIMU</name>
<evidence type="ECO:0000313" key="7">
    <source>
        <dbReference type="EMBL" id="MBW93628.1"/>
    </source>
</evidence>
<dbReference type="PANTHER" id="PTHR10209:SF751">
    <property type="entry name" value="OS06G0255100 PROTEIN"/>
    <property type="match status" value="1"/>
</dbReference>
<evidence type="ECO:0000256" key="4">
    <source>
        <dbReference type="ARBA" id="ARBA00023004"/>
    </source>
</evidence>
<evidence type="ECO:0000256" key="5">
    <source>
        <dbReference type="RuleBase" id="RU003682"/>
    </source>
</evidence>
<evidence type="ECO:0000256" key="3">
    <source>
        <dbReference type="ARBA" id="ARBA00023002"/>
    </source>
</evidence>
<feature type="domain" description="Fe2OG dioxygenase" evidence="6">
    <location>
        <begin position="216"/>
        <end position="311"/>
    </location>
</feature>
<dbReference type="GO" id="GO:0046872">
    <property type="term" value="F:metal ion binding"/>
    <property type="evidence" value="ECO:0007669"/>
    <property type="project" value="UniProtKB-KW"/>
</dbReference>
<organism evidence="7">
    <name type="scientific">Rhizophora mucronata</name>
    <name type="common">Asiatic mangrove</name>
    <dbReference type="NCBI Taxonomy" id="61149"/>
    <lineage>
        <taxon>Eukaryota</taxon>
        <taxon>Viridiplantae</taxon>
        <taxon>Streptophyta</taxon>
        <taxon>Embryophyta</taxon>
        <taxon>Tracheophyta</taxon>
        <taxon>Spermatophyta</taxon>
        <taxon>Magnoliopsida</taxon>
        <taxon>eudicotyledons</taxon>
        <taxon>Gunneridae</taxon>
        <taxon>Pentapetalae</taxon>
        <taxon>rosids</taxon>
        <taxon>fabids</taxon>
        <taxon>Malpighiales</taxon>
        <taxon>Rhizophoraceae</taxon>
        <taxon>Rhizophora</taxon>
    </lineage>
</organism>
<dbReference type="InterPro" id="IPR044861">
    <property type="entry name" value="IPNS-like_FE2OG_OXY"/>
</dbReference>
<evidence type="ECO:0000256" key="1">
    <source>
        <dbReference type="ARBA" id="ARBA00008056"/>
    </source>
</evidence>
<dbReference type="AlphaFoldDB" id="A0A2P2JJK3"/>
<dbReference type="PANTHER" id="PTHR10209">
    <property type="entry name" value="OXIDOREDUCTASE, 2OG-FE II OXYGENASE FAMILY PROTEIN"/>
    <property type="match status" value="1"/>
</dbReference>
<dbReference type="EMBL" id="GGEC01013145">
    <property type="protein sequence ID" value="MBW93628.1"/>
    <property type="molecule type" value="Transcribed_RNA"/>
</dbReference>
<dbReference type="FunFam" id="2.60.120.330:FF:000026">
    <property type="entry name" value="DIBOA-glucoside dioxygenase BX6"/>
    <property type="match status" value="1"/>
</dbReference>
<dbReference type="InterPro" id="IPR026992">
    <property type="entry name" value="DIOX_N"/>
</dbReference>
<comment type="similarity">
    <text evidence="1 5">Belongs to the iron/ascorbate-dependent oxidoreductase family.</text>
</comment>
<dbReference type="InterPro" id="IPR005123">
    <property type="entry name" value="Oxoglu/Fe-dep_dioxygenase_dom"/>
</dbReference>
<keyword evidence="4 5" id="KW-0408">Iron</keyword>
<sequence length="311" mass="34408">MSTTTSIGRPTDQDYDRLREVKEFDDSKVGVKGLVDSGISAIPRFFIHPSETLSDIKPNTGPEAGTEIVIPTIDLYGAIDDSGRRSEVVEQVARASRELGFFQIVNHGVPVEVLDRLIGVIKAIHEQPMEVKARLYRREMGTGVAFFSNVDLFQSKAASWRDTLQMRLGPNFPELQAIPEICRNEIVEWDQQAKGVGELLMELLCEGLGLNAGRLKEMTCLEARTMVAHYYPHCPQPDLTVGITSHTDPGVVTMLLQNHIGGLQVKHDGGWVDVQPVPGAIVVNIGDILQVNITLCVEMFILNNSNSKCYR</sequence>
<reference evidence="7" key="1">
    <citation type="submission" date="2018-02" db="EMBL/GenBank/DDBJ databases">
        <title>Rhizophora mucronata_Transcriptome.</title>
        <authorList>
            <person name="Meera S.P."/>
            <person name="Sreeshan A."/>
            <person name="Augustine A."/>
        </authorList>
    </citation>
    <scope>NUCLEOTIDE SEQUENCE</scope>
    <source>
        <tissue evidence="7">Leaf</tissue>
    </source>
</reference>
<evidence type="ECO:0000256" key="2">
    <source>
        <dbReference type="ARBA" id="ARBA00022723"/>
    </source>
</evidence>
<dbReference type="GO" id="GO:0051213">
    <property type="term" value="F:dioxygenase activity"/>
    <property type="evidence" value="ECO:0007669"/>
    <property type="project" value="UniProtKB-ARBA"/>
</dbReference>
<protein>
    <recommendedName>
        <fullName evidence="6">Fe2OG dioxygenase domain-containing protein</fullName>
    </recommendedName>
</protein>
<dbReference type="SUPFAM" id="SSF51197">
    <property type="entry name" value="Clavaminate synthase-like"/>
    <property type="match status" value="1"/>
</dbReference>
<keyword evidence="2 5" id="KW-0479">Metal-binding</keyword>